<keyword evidence="4" id="KW-1185">Reference proteome</keyword>
<feature type="signal peptide" evidence="2">
    <location>
        <begin position="1"/>
        <end position="20"/>
    </location>
</feature>
<organism evidence="3 4">
    <name type="scientific">Solirubrobacter phytolaccae</name>
    <dbReference type="NCBI Taxonomy" id="1404360"/>
    <lineage>
        <taxon>Bacteria</taxon>
        <taxon>Bacillati</taxon>
        <taxon>Actinomycetota</taxon>
        <taxon>Thermoleophilia</taxon>
        <taxon>Solirubrobacterales</taxon>
        <taxon>Solirubrobacteraceae</taxon>
        <taxon>Solirubrobacter</taxon>
    </lineage>
</organism>
<evidence type="ECO:0000313" key="4">
    <source>
        <dbReference type="Proteomes" id="UP001147653"/>
    </source>
</evidence>
<dbReference type="RefSeq" id="WP_270023466.1">
    <property type="nucleotide sequence ID" value="NZ_JAPDDP010000003.1"/>
</dbReference>
<evidence type="ECO:0000256" key="2">
    <source>
        <dbReference type="SAM" id="SignalP"/>
    </source>
</evidence>
<feature type="chain" id="PRO_5040831076" evidence="2">
    <location>
        <begin position="21"/>
        <end position="245"/>
    </location>
</feature>
<protein>
    <submittedName>
        <fullName evidence="3">Uncharacterized protein</fullName>
    </submittedName>
</protein>
<evidence type="ECO:0000313" key="3">
    <source>
        <dbReference type="EMBL" id="MDA0179202.1"/>
    </source>
</evidence>
<feature type="compositionally biased region" description="Low complexity" evidence="1">
    <location>
        <begin position="107"/>
        <end position="118"/>
    </location>
</feature>
<reference evidence="3" key="1">
    <citation type="submission" date="2022-10" db="EMBL/GenBank/DDBJ databases">
        <title>The WGS of Solirubrobacter phytolaccae KCTC 29190.</title>
        <authorList>
            <person name="Jiang Z."/>
        </authorList>
    </citation>
    <scope>NUCLEOTIDE SEQUENCE</scope>
    <source>
        <strain evidence="3">KCTC 29190</strain>
    </source>
</reference>
<accession>A0A9X3NAN7</accession>
<proteinExistence type="predicted"/>
<dbReference type="EMBL" id="JAPDDP010000003">
    <property type="protein sequence ID" value="MDA0179202.1"/>
    <property type="molecule type" value="Genomic_DNA"/>
</dbReference>
<comment type="caution">
    <text evidence="3">The sequence shown here is derived from an EMBL/GenBank/DDBJ whole genome shotgun (WGS) entry which is preliminary data.</text>
</comment>
<evidence type="ECO:0000256" key="1">
    <source>
        <dbReference type="SAM" id="MobiDB-lite"/>
    </source>
</evidence>
<gene>
    <name evidence="3" type="ORF">OJ997_02750</name>
</gene>
<feature type="region of interest" description="Disordered" evidence="1">
    <location>
        <begin position="107"/>
        <end position="130"/>
    </location>
</feature>
<sequence>MRPALLTLAALLLFAAPANAAATKITWPAQREYKPGEQIAITVAAKRKVAVSVVRTNAAGKPIATVARRSLKRGTLSATLGRVGTYALRVKDGKRLRSRTVTVAAPAPTPTVAPVSTATPPPSVPASDPCAGGDAGSADIVITPTVVKAGGAVTAEITSRGPGCFGVPAILRPRWTTLDGDAILSDCAGTVLPPGSAQPTCVDLPAVTLLEPGRREIVGVGLNGLEPGVYRVTVLGVATTVTVEP</sequence>
<name>A0A9X3NAN7_9ACTN</name>
<dbReference type="Proteomes" id="UP001147653">
    <property type="component" value="Unassembled WGS sequence"/>
</dbReference>
<dbReference type="AlphaFoldDB" id="A0A9X3NAN7"/>
<keyword evidence="2" id="KW-0732">Signal</keyword>